<organism evidence="1">
    <name type="scientific">uncultured Sulfurovum sp</name>
    <dbReference type="NCBI Taxonomy" id="269237"/>
    <lineage>
        <taxon>Bacteria</taxon>
        <taxon>Pseudomonadati</taxon>
        <taxon>Campylobacterota</taxon>
        <taxon>Epsilonproteobacteria</taxon>
        <taxon>Campylobacterales</taxon>
        <taxon>Sulfurovaceae</taxon>
        <taxon>Sulfurovum</taxon>
        <taxon>environmental samples</taxon>
    </lineage>
</organism>
<proteinExistence type="predicted"/>
<gene>
    <name evidence="1" type="ORF">HELGO_WM5075</name>
</gene>
<dbReference type="AlphaFoldDB" id="A0A6S6TUB6"/>
<accession>A0A6S6TUB6</accession>
<reference evidence="1" key="1">
    <citation type="submission" date="2020-01" db="EMBL/GenBank/DDBJ databases">
        <authorList>
            <person name="Meier V. D."/>
            <person name="Meier V D."/>
        </authorList>
    </citation>
    <scope>NUCLEOTIDE SEQUENCE</scope>
    <source>
        <strain evidence="1">HLG_WM_MAG_05</strain>
    </source>
</reference>
<sequence length="64" mass="7622">MNTFDKNIVVSLKTLSEKTLLYANFLSWCVENSTLRKYDKMTYFKQKIFFNVELLKSYKGINNV</sequence>
<dbReference type="EMBL" id="CACVAU010000058">
    <property type="protein sequence ID" value="CAA6820280.1"/>
    <property type="molecule type" value="Genomic_DNA"/>
</dbReference>
<evidence type="ECO:0000313" key="1">
    <source>
        <dbReference type="EMBL" id="CAA6820280.1"/>
    </source>
</evidence>
<name>A0A6S6TUB6_9BACT</name>
<protein>
    <submittedName>
        <fullName evidence="1">Uncharacterized protein</fullName>
    </submittedName>
</protein>